<dbReference type="EMBL" id="LGRX02021806">
    <property type="protein sequence ID" value="KAK3256279.1"/>
    <property type="molecule type" value="Genomic_DNA"/>
</dbReference>
<keyword evidence="4" id="KW-0521">NADP</keyword>
<evidence type="ECO:0000256" key="6">
    <source>
        <dbReference type="ARBA" id="ARBA00023033"/>
    </source>
</evidence>
<dbReference type="InterPro" id="IPR036188">
    <property type="entry name" value="FAD/NAD-bd_sf"/>
</dbReference>
<dbReference type="PRINTS" id="PR00420">
    <property type="entry name" value="RNGMNOXGNASE"/>
</dbReference>
<evidence type="ECO:0000259" key="8">
    <source>
        <dbReference type="Pfam" id="PF01494"/>
    </source>
</evidence>
<dbReference type="PANTHER" id="PTHR46028">
    <property type="entry name" value="KYNURENINE 3-MONOOXYGENASE"/>
    <property type="match status" value="1"/>
</dbReference>
<keyword evidence="7" id="KW-0812">Transmembrane</keyword>
<dbReference type="Pfam" id="PF01494">
    <property type="entry name" value="FAD_binding_3"/>
    <property type="match status" value="1"/>
</dbReference>
<dbReference type="Proteomes" id="UP001190700">
    <property type="component" value="Unassembled WGS sequence"/>
</dbReference>
<dbReference type="InterPro" id="IPR002938">
    <property type="entry name" value="FAD-bd"/>
</dbReference>
<keyword evidence="3" id="KW-0274">FAD</keyword>
<evidence type="ECO:0000313" key="9">
    <source>
        <dbReference type="EMBL" id="KAK3256279.1"/>
    </source>
</evidence>
<evidence type="ECO:0000256" key="5">
    <source>
        <dbReference type="ARBA" id="ARBA00023002"/>
    </source>
</evidence>
<dbReference type="GO" id="GO:0004502">
    <property type="term" value="F:kynurenine 3-monooxygenase activity"/>
    <property type="evidence" value="ECO:0007669"/>
    <property type="project" value="TreeGrafter"/>
</dbReference>
<keyword evidence="5" id="KW-0560">Oxidoreductase</keyword>
<reference evidence="9 10" key="1">
    <citation type="journal article" date="2015" name="Genome Biol. Evol.">
        <title>Comparative Genomics of a Bacterivorous Green Alga Reveals Evolutionary Causalities and Consequences of Phago-Mixotrophic Mode of Nutrition.</title>
        <authorList>
            <person name="Burns J.A."/>
            <person name="Paasch A."/>
            <person name="Narechania A."/>
            <person name="Kim E."/>
        </authorList>
    </citation>
    <scope>NUCLEOTIDE SEQUENCE [LARGE SCALE GENOMIC DNA]</scope>
    <source>
        <strain evidence="9 10">PLY_AMNH</strain>
    </source>
</reference>
<name>A0AAE0KQ31_9CHLO</name>
<dbReference type="GO" id="GO:0071949">
    <property type="term" value="F:FAD binding"/>
    <property type="evidence" value="ECO:0007669"/>
    <property type="project" value="InterPro"/>
</dbReference>
<dbReference type="Gene3D" id="3.50.50.60">
    <property type="entry name" value="FAD/NAD(P)-binding domain"/>
    <property type="match status" value="1"/>
</dbReference>
<keyword evidence="6" id="KW-0503">Monooxygenase</keyword>
<comment type="caution">
    <text evidence="9">The sequence shown here is derived from an EMBL/GenBank/DDBJ whole genome shotgun (WGS) entry which is preliminary data.</text>
</comment>
<dbReference type="SUPFAM" id="SSF51905">
    <property type="entry name" value="FAD/NAD(P)-binding domain"/>
    <property type="match status" value="1"/>
</dbReference>
<feature type="domain" description="FAD-binding" evidence="8">
    <location>
        <begin position="153"/>
        <end position="351"/>
    </location>
</feature>
<accession>A0AAE0KQ31</accession>
<gene>
    <name evidence="9" type="ORF">CYMTET_34579</name>
</gene>
<organism evidence="9 10">
    <name type="scientific">Cymbomonas tetramitiformis</name>
    <dbReference type="NCBI Taxonomy" id="36881"/>
    <lineage>
        <taxon>Eukaryota</taxon>
        <taxon>Viridiplantae</taxon>
        <taxon>Chlorophyta</taxon>
        <taxon>Pyramimonadophyceae</taxon>
        <taxon>Pyramimonadales</taxon>
        <taxon>Pyramimonadaceae</taxon>
        <taxon>Cymbomonas</taxon>
    </lineage>
</organism>
<keyword evidence="7" id="KW-0472">Membrane</keyword>
<keyword evidence="10" id="KW-1185">Reference proteome</keyword>
<keyword evidence="2" id="KW-0285">Flavoprotein</keyword>
<evidence type="ECO:0000313" key="10">
    <source>
        <dbReference type="Proteomes" id="UP001190700"/>
    </source>
</evidence>
<evidence type="ECO:0000256" key="7">
    <source>
        <dbReference type="SAM" id="Phobius"/>
    </source>
</evidence>
<feature type="transmembrane region" description="Helical" evidence="7">
    <location>
        <begin position="444"/>
        <end position="464"/>
    </location>
</feature>
<dbReference type="AlphaFoldDB" id="A0AAE0KQ31"/>
<proteinExistence type="predicted"/>
<protein>
    <recommendedName>
        <fullName evidence="8">FAD-binding domain-containing protein</fullName>
    </recommendedName>
</protein>
<dbReference type="GO" id="GO:0070189">
    <property type="term" value="P:kynurenine metabolic process"/>
    <property type="evidence" value="ECO:0007669"/>
    <property type="project" value="TreeGrafter"/>
</dbReference>
<evidence type="ECO:0000256" key="4">
    <source>
        <dbReference type="ARBA" id="ARBA00022857"/>
    </source>
</evidence>
<keyword evidence="7" id="KW-1133">Transmembrane helix</keyword>
<comment type="cofactor">
    <cofactor evidence="1">
        <name>FAD</name>
        <dbReference type="ChEBI" id="CHEBI:57692"/>
    </cofactor>
</comment>
<evidence type="ECO:0000256" key="3">
    <source>
        <dbReference type="ARBA" id="ARBA00022827"/>
    </source>
</evidence>
<dbReference type="PANTHER" id="PTHR46028:SF2">
    <property type="entry name" value="KYNURENINE 3-MONOOXYGENASE"/>
    <property type="match status" value="1"/>
</dbReference>
<evidence type="ECO:0000256" key="1">
    <source>
        <dbReference type="ARBA" id="ARBA00001974"/>
    </source>
</evidence>
<sequence length="471" mass="51534">MSSKAEIAIVGAGPAGLTLALALARRAMASGHDSSGGGIAVTVYDKQPSHFLAQRFDVDRSYTIDITGHGRKALEYVHATDVFDEALFEFKGLIYHHLPNVSFLPVNRIDAVTEESPGYTGSRGDICRALQQIIEEKFSGVVAFCWETGVSVESDDTGTLVEERTSGGRTVSTRSKAFDLIVGADGAGSVVRAAVERFDPTFYIQKRSTSKYCTMMELDKAETVGKELSPEWLQVFNVIPLSVAGAVGGGLGRGSARWFCQFGFTRDTIFSNVEEVKRHLRHCSPKLLDLVTDEEMEKFIERKCQHIGRSVSCNPLRSGRFVLLGDAACAFPPIGQGVNAAMESAMVLDQCIGRVWNSFTSGSEPATVVFCQALNDFDAEWRPSTDALVWLGDHLWSGNVMWMLCKGMFSSKLGLGVLSRSKDRTLSYYDVMTEAIAMEQRLRYTGWAVGALGVLGVGLTLRTLSPRQFLR</sequence>
<evidence type="ECO:0000256" key="2">
    <source>
        <dbReference type="ARBA" id="ARBA00022630"/>
    </source>
</evidence>